<dbReference type="AlphaFoldDB" id="A0A6A6ZF05"/>
<feature type="non-terminal residue" evidence="2">
    <location>
        <position position="380"/>
    </location>
</feature>
<evidence type="ECO:0000256" key="1">
    <source>
        <dbReference type="SAM" id="MobiDB-lite"/>
    </source>
</evidence>
<proteinExistence type="predicted"/>
<feature type="compositionally biased region" description="Basic residues" evidence="1">
    <location>
        <begin position="295"/>
        <end position="307"/>
    </location>
</feature>
<name>A0A6A6ZF05_9PLEO</name>
<dbReference type="EMBL" id="MU006248">
    <property type="protein sequence ID" value="KAF2818855.1"/>
    <property type="molecule type" value="Genomic_DNA"/>
</dbReference>
<sequence>NYDKLGDAPRPNLDFPDCNILITEMAAFLPNAIKSWDVLDRVCGNGLKQYIYTLMINNYREMARGKITANSTYRMFKGPITKRAQAEPLHQPSWEDWTPTIHDQYVDAANFEPSSVSATGFRTAADGKNKISHAPIPMKSLAVGVKVFPSGEDALDLTRMIQYCVDHPAEDWFYPTDYTRLLNKIGGPAPINAANTDAAVIARWTAQQVAAGSMRKTAGRKRDSRGRLMKPNSDSEEEDYDNMDETDSEPDFDEMDETESEFDSHNHKKGNKRKRALSFDDSDDVDDDTPSQKPSAKRPKLVLKFRIPHSTLDGKHTASGPSRPRKQFVFMSDIDSDSDGDGYKAPKGPTRKKKEKKAAPAVRRSGRANKFSKSFSINED</sequence>
<dbReference type="OrthoDB" id="3675232at2759"/>
<evidence type="ECO:0000313" key="2">
    <source>
        <dbReference type="EMBL" id="KAF2818855.1"/>
    </source>
</evidence>
<feature type="compositionally biased region" description="Acidic residues" evidence="1">
    <location>
        <begin position="234"/>
        <end position="261"/>
    </location>
</feature>
<feature type="compositionally biased region" description="Basic residues" evidence="1">
    <location>
        <begin position="266"/>
        <end position="276"/>
    </location>
</feature>
<keyword evidence="3" id="KW-1185">Reference proteome</keyword>
<gene>
    <name evidence="2" type="ORF">CC86DRAFT_243230</name>
</gene>
<accession>A0A6A6ZF05</accession>
<evidence type="ECO:0000313" key="3">
    <source>
        <dbReference type="Proteomes" id="UP000799424"/>
    </source>
</evidence>
<feature type="compositionally biased region" description="Basic residues" evidence="1">
    <location>
        <begin position="217"/>
        <end position="228"/>
    </location>
</feature>
<protein>
    <submittedName>
        <fullName evidence="2">Uncharacterized protein</fullName>
    </submittedName>
</protein>
<feature type="non-terminal residue" evidence="2">
    <location>
        <position position="1"/>
    </location>
</feature>
<reference evidence="2" key="1">
    <citation type="journal article" date="2020" name="Stud. Mycol.">
        <title>101 Dothideomycetes genomes: a test case for predicting lifestyles and emergence of pathogens.</title>
        <authorList>
            <person name="Haridas S."/>
            <person name="Albert R."/>
            <person name="Binder M."/>
            <person name="Bloem J."/>
            <person name="Labutti K."/>
            <person name="Salamov A."/>
            <person name="Andreopoulos B."/>
            <person name="Baker S."/>
            <person name="Barry K."/>
            <person name="Bills G."/>
            <person name="Bluhm B."/>
            <person name="Cannon C."/>
            <person name="Castanera R."/>
            <person name="Culley D."/>
            <person name="Daum C."/>
            <person name="Ezra D."/>
            <person name="Gonzalez J."/>
            <person name="Henrissat B."/>
            <person name="Kuo A."/>
            <person name="Liang C."/>
            <person name="Lipzen A."/>
            <person name="Lutzoni F."/>
            <person name="Magnuson J."/>
            <person name="Mondo S."/>
            <person name="Nolan M."/>
            <person name="Ohm R."/>
            <person name="Pangilinan J."/>
            <person name="Park H.-J."/>
            <person name="Ramirez L."/>
            <person name="Alfaro M."/>
            <person name="Sun H."/>
            <person name="Tritt A."/>
            <person name="Yoshinaga Y."/>
            <person name="Zwiers L.-H."/>
            <person name="Turgeon B."/>
            <person name="Goodwin S."/>
            <person name="Spatafora J."/>
            <person name="Crous P."/>
            <person name="Grigoriev I."/>
        </authorList>
    </citation>
    <scope>NUCLEOTIDE SEQUENCE</scope>
    <source>
        <strain evidence="2">CBS 113818</strain>
    </source>
</reference>
<feature type="region of interest" description="Disordered" evidence="1">
    <location>
        <begin position="209"/>
        <end position="380"/>
    </location>
</feature>
<feature type="compositionally biased region" description="Acidic residues" evidence="1">
    <location>
        <begin position="280"/>
        <end position="289"/>
    </location>
</feature>
<feature type="compositionally biased region" description="Polar residues" evidence="1">
    <location>
        <begin position="371"/>
        <end position="380"/>
    </location>
</feature>
<organism evidence="2 3">
    <name type="scientific">Ophiobolus disseminans</name>
    <dbReference type="NCBI Taxonomy" id="1469910"/>
    <lineage>
        <taxon>Eukaryota</taxon>
        <taxon>Fungi</taxon>
        <taxon>Dikarya</taxon>
        <taxon>Ascomycota</taxon>
        <taxon>Pezizomycotina</taxon>
        <taxon>Dothideomycetes</taxon>
        <taxon>Pleosporomycetidae</taxon>
        <taxon>Pleosporales</taxon>
        <taxon>Pleosporineae</taxon>
        <taxon>Phaeosphaeriaceae</taxon>
        <taxon>Ophiobolus</taxon>
    </lineage>
</organism>
<dbReference type="Proteomes" id="UP000799424">
    <property type="component" value="Unassembled WGS sequence"/>
</dbReference>